<organism evidence="1 2">
    <name type="scientific">Candidatus Faeciplasma avium</name>
    <dbReference type="NCBI Taxonomy" id="2840798"/>
    <lineage>
        <taxon>Bacteria</taxon>
        <taxon>Bacillati</taxon>
        <taxon>Bacillota</taxon>
        <taxon>Clostridia</taxon>
        <taxon>Eubacteriales</taxon>
        <taxon>Oscillospiraceae</taxon>
        <taxon>Oscillospiraceae incertae sedis</taxon>
        <taxon>Candidatus Faeciplasma</taxon>
    </lineage>
</organism>
<proteinExistence type="predicted"/>
<protein>
    <recommendedName>
        <fullName evidence="3">Extracellular solute-binding protein</fullName>
    </recommendedName>
</protein>
<sequence length="402" mass="45055">LFPYKENMLLSLTPDGVLSGYSLGSLDAESCKIKRIRRLDSLLVPAVAYRPQTDTVLSFCGNMGDESPCCITEYSLEDDDMMIHSRHYLDVSDDTDFFLGVHENIVTALLGSGDSIITFDFLNPPDSITIFGNMINSEVIYSFEKTSGILVRQGNMDSQKLTLKLLAGDSDFDIFQASSGFHNFVNSDSYVDLTEIDSLRKRIEENAAARFVVSYDDKYFGVPTRIGDPWSEEMNPEDGSPTSYSILRSEQIYYAYNIDISEKRYSDPDGDELYKLLRFIHDNPGGNKGKMPFGDDITILDGAVYLLNPKSENRENAVRFLEYVLDVFSGKIPGVVSEELYYPELESLENCYVQWKCRPLELIGPVLNARNQIIAQGDSLSSGDIKKLARETAAQVAMMIGE</sequence>
<comment type="caution">
    <text evidence="1">The sequence shown here is derived from an EMBL/GenBank/DDBJ whole genome shotgun (WGS) entry which is preliminary data.</text>
</comment>
<feature type="non-terminal residue" evidence="1">
    <location>
        <position position="1"/>
    </location>
</feature>
<dbReference type="Gene3D" id="3.40.190.10">
    <property type="entry name" value="Periplasmic binding protein-like II"/>
    <property type="match status" value="1"/>
</dbReference>
<dbReference type="SUPFAM" id="SSF53850">
    <property type="entry name" value="Periplasmic binding protein-like II"/>
    <property type="match status" value="1"/>
</dbReference>
<dbReference type="EMBL" id="DVOL01000049">
    <property type="protein sequence ID" value="HIV10825.1"/>
    <property type="molecule type" value="Genomic_DNA"/>
</dbReference>
<evidence type="ECO:0000313" key="2">
    <source>
        <dbReference type="Proteomes" id="UP000823960"/>
    </source>
</evidence>
<reference evidence="1" key="1">
    <citation type="submission" date="2020-10" db="EMBL/GenBank/DDBJ databases">
        <authorList>
            <person name="Gilroy R."/>
        </authorList>
    </citation>
    <scope>NUCLEOTIDE SEQUENCE</scope>
    <source>
        <strain evidence="1">1370</strain>
    </source>
</reference>
<accession>A0A9D1T3T4</accession>
<name>A0A9D1T3T4_9FIRM</name>
<dbReference type="Proteomes" id="UP000823960">
    <property type="component" value="Unassembled WGS sequence"/>
</dbReference>
<dbReference type="AlphaFoldDB" id="A0A9D1T3T4"/>
<evidence type="ECO:0000313" key="1">
    <source>
        <dbReference type="EMBL" id="HIV10825.1"/>
    </source>
</evidence>
<evidence type="ECO:0008006" key="3">
    <source>
        <dbReference type="Google" id="ProtNLM"/>
    </source>
</evidence>
<reference evidence="1" key="2">
    <citation type="journal article" date="2021" name="PeerJ">
        <title>Extensive microbial diversity within the chicken gut microbiome revealed by metagenomics and culture.</title>
        <authorList>
            <person name="Gilroy R."/>
            <person name="Ravi A."/>
            <person name="Getino M."/>
            <person name="Pursley I."/>
            <person name="Horton D.L."/>
            <person name="Alikhan N.F."/>
            <person name="Baker D."/>
            <person name="Gharbi K."/>
            <person name="Hall N."/>
            <person name="Watson M."/>
            <person name="Adriaenssens E.M."/>
            <person name="Foster-Nyarko E."/>
            <person name="Jarju S."/>
            <person name="Secka A."/>
            <person name="Antonio M."/>
            <person name="Oren A."/>
            <person name="Chaudhuri R.R."/>
            <person name="La Ragione R."/>
            <person name="Hildebrand F."/>
            <person name="Pallen M.J."/>
        </authorList>
    </citation>
    <scope>NUCLEOTIDE SEQUENCE</scope>
    <source>
        <strain evidence="1">1370</strain>
    </source>
</reference>
<gene>
    <name evidence="1" type="ORF">IAD28_03910</name>
</gene>